<evidence type="ECO:0000259" key="2">
    <source>
        <dbReference type="PROSITE" id="PS50013"/>
    </source>
</evidence>
<accession>A0A8C5P6E7</accession>
<dbReference type="PANTHER" id="PTHR37984:SF15">
    <property type="entry name" value="INTEGRASE CATALYTIC DOMAIN-CONTAINING PROTEIN"/>
    <property type="match status" value="1"/>
</dbReference>
<dbReference type="GO" id="GO:0003676">
    <property type="term" value="F:nucleic acid binding"/>
    <property type="evidence" value="ECO:0007669"/>
    <property type="project" value="InterPro"/>
</dbReference>
<feature type="domain" description="Integrase catalytic" evidence="3">
    <location>
        <begin position="1"/>
        <end position="134"/>
    </location>
</feature>
<evidence type="ECO:0000256" key="1">
    <source>
        <dbReference type="ARBA" id="ARBA00004123"/>
    </source>
</evidence>
<dbReference type="InterPro" id="IPR012337">
    <property type="entry name" value="RNaseH-like_sf"/>
</dbReference>
<dbReference type="InterPro" id="IPR056924">
    <property type="entry name" value="SH3_Tf2-1"/>
</dbReference>
<dbReference type="PROSITE" id="PS50994">
    <property type="entry name" value="INTEGRASE"/>
    <property type="match status" value="1"/>
</dbReference>
<comment type="subcellular location">
    <subcellularLocation>
        <location evidence="1">Nucleus</location>
    </subcellularLocation>
</comment>
<dbReference type="Gene3D" id="2.40.50.40">
    <property type="match status" value="1"/>
</dbReference>
<name>A0A8C5P6E7_9ANUR</name>
<dbReference type="Proteomes" id="UP000694569">
    <property type="component" value="Unplaced"/>
</dbReference>
<dbReference type="Pfam" id="PF00665">
    <property type="entry name" value="rve"/>
    <property type="match status" value="1"/>
</dbReference>
<dbReference type="InterPro" id="IPR050951">
    <property type="entry name" value="Retrovirus_Pol_polyprotein"/>
</dbReference>
<reference evidence="4" key="2">
    <citation type="submission" date="2025-09" db="UniProtKB">
        <authorList>
            <consortium name="Ensembl"/>
        </authorList>
    </citation>
    <scope>IDENTIFICATION</scope>
</reference>
<dbReference type="PANTHER" id="PTHR37984">
    <property type="entry name" value="PROTEIN CBG26694"/>
    <property type="match status" value="1"/>
</dbReference>
<evidence type="ECO:0000313" key="5">
    <source>
        <dbReference type="Proteomes" id="UP000694569"/>
    </source>
</evidence>
<evidence type="ECO:0000313" key="4">
    <source>
        <dbReference type="Ensembl" id="ENSLLEP00000001339.1"/>
    </source>
</evidence>
<dbReference type="InterPro" id="IPR001584">
    <property type="entry name" value="Integrase_cat-core"/>
</dbReference>
<organism evidence="4 5">
    <name type="scientific">Leptobrachium leishanense</name>
    <name type="common">Leishan spiny toad</name>
    <dbReference type="NCBI Taxonomy" id="445787"/>
    <lineage>
        <taxon>Eukaryota</taxon>
        <taxon>Metazoa</taxon>
        <taxon>Chordata</taxon>
        <taxon>Craniata</taxon>
        <taxon>Vertebrata</taxon>
        <taxon>Euteleostomi</taxon>
        <taxon>Amphibia</taxon>
        <taxon>Batrachia</taxon>
        <taxon>Anura</taxon>
        <taxon>Pelobatoidea</taxon>
        <taxon>Megophryidae</taxon>
        <taxon>Leptobrachium</taxon>
    </lineage>
</organism>
<proteinExistence type="predicted"/>
<keyword evidence="5" id="KW-1185">Reference proteome</keyword>
<dbReference type="InterPro" id="IPR036397">
    <property type="entry name" value="RNaseH_sf"/>
</dbReference>
<dbReference type="AlphaFoldDB" id="A0A8C5P6E7"/>
<dbReference type="InterPro" id="IPR016197">
    <property type="entry name" value="Chromo-like_dom_sf"/>
</dbReference>
<dbReference type="PROSITE" id="PS50013">
    <property type="entry name" value="CHROMO_2"/>
    <property type="match status" value="1"/>
</dbReference>
<dbReference type="SUPFAM" id="SSF53098">
    <property type="entry name" value="Ribonuclease H-like"/>
    <property type="match status" value="1"/>
</dbReference>
<evidence type="ECO:0000259" key="3">
    <source>
        <dbReference type="PROSITE" id="PS50994"/>
    </source>
</evidence>
<dbReference type="GeneTree" id="ENSGT00940000176277"/>
<dbReference type="InterPro" id="IPR000953">
    <property type="entry name" value="Chromo/chromo_shadow_dom"/>
</dbReference>
<dbReference type="GO" id="GO:0015074">
    <property type="term" value="P:DNA integration"/>
    <property type="evidence" value="ECO:0007669"/>
    <property type="project" value="InterPro"/>
</dbReference>
<dbReference type="Pfam" id="PF00385">
    <property type="entry name" value="Chromo"/>
    <property type="match status" value="1"/>
</dbReference>
<feature type="domain" description="Chromo" evidence="2">
    <location>
        <begin position="276"/>
        <end position="308"/>
    </location>
</feature>
<dbReference type="OrthoDB" id="3066517at2759"/>
<sequence length="314" mass="36470">MVVVDRHTKMAHFVPVSSLPTAEKTADLFYHHIFRLHGVPSSIISDRGTQFTSKLWSAFCGILKIKICLSSAFHPQSNGQTERVNQWLEQYLRCFTTYLQDNWHTLLPSAEFSYNSQFHDSIKNTPFFVNFGYHPSLLPDLPSMGSVPSVNDRILQLQDCHRHLQTVIKETQQTQKIQADRRRRPPPSYQVGQKVWLSTRHLRLSCPTKKLGPKYIGPFPIVIVYSPVHVRLELPPSMKVHPVFHVSLIKPHVSDTLFRRPLAPPGPLLVDGEEEFEVEDVLDSRYHRRRLEYLIQWKGYGPEERSWSRPLWCT</sequence>
<dbReference type="InterPro" id="IPR023780">
    <property type="entry name" value="Chromo_domain"/>
</dbReference>
<reference evidence="4" key="1">
    <citation type="submission" date="2025-08" db="UniProtKB">
        <authorList>
            <consortium name="Ensembl"/>
        </authorList>
    </citation>
    <scope>IDENTIFICATION</scope>
</reference>
<dbReference type="Pfam" id="PF24626">
    <property type="entry name" value="SH3_Tf2-1"/>
    <property type="match status" value="1"/>
</dbReference>
<dbReference type="SUPFAM" id="SSF54160">
    <property type="entry name" value="Chromo domain-like"/>
    <property type="match status" value="1"/>
</dbReference>
<dbReference type="Ensembl" id="ENSLLET00000001404.1">
    <property type="protein sequence ID" value="ENSLLEP00000001339.1"/>
    <property type="gene ID" value="ENSLLEG00000000874.1"/>
</dbReference>
<dbReference type="Gene3D" id="3.30.420.10">
    <property type="entry name" value="Ribonuclease H-like superfamily/Ribonuclease H"/>
    <property type="match status" value="1"/>
</dbReference>
<protein>
    <submittedName>
        <fullName evidence="4">Uncharacterized protein</fullName>
    </submittedName>
</protein>
<dbReference type="GO" id="GO:0005634">
    <property type="term" value="C:nucleus"/>
    <property type="evidence" value="ECO:0007669"/>
    <property type="project" value="UniProtKB-SubCell"/>
</dbReference>